<dbReference type="InterPro" id="IPR052067">
    <property type="entry name" value="Metal_resp_HTH_trans_reg"/>
</dbReference>
<accession>A0A975AT25</accession>
<dbReference type="InterPro" id="IPR023187">
    <property type="entry name" value="Tscrpt_reg_MarR-type_CS"/>
</dbReference>
<evidence type="ECO:0000256" key="2">
    <source>
        <dbReference type="ARBA" id="ARBA00023125"/>
    </source>
</evidence>
<evidence type="ECO:0000256" key="3">
    <source>
        <dbReference type="ARBA" id="ARBA00023163"/>
    </source>
</evidence>
<feature type="region of interest" description="Disordered" evidence="4">
    <location>
        <begin position="1"/>
        <end position="38"/>
    </location>
</feature>
<keyword evidence="7" id="KW-1185">Reference proteome</keyword>
<dbReference type="SMART" id="SM00347">
    <property type="entry name" value="HTH_MARR"/>
    <property type="match status" value="1"/>
</dbReference>
<dbReference type="SUPFAM" id="SSF46785">
    <property type="entry name" value="Winged helix' DNA-binding domain"/>
    <property type="match status" value="1"/>
</dbReference>
<feature type="compositionally biased region" description="Polar residues" evidence="4">
    <location>
        <begin position="1"/>
        <end position="10"/>
    </location>
</feature>
<evidence type="ECO:0000313" key="7">
    <source>
        <dbReference type="Proteomes" id="UP000639274"/>
    </source>
</evidence>
<dbReference type="EMBL" id="CP071518">
    <property type="protein sequence ID" value="QSX79594.1"/>
    <property type="molecule type" value="Genomic_DNA"/>
</dbReference>
<evidence type="ECO:0000256" key="1">
    <source>
        <dbReference type="ARBA" id="ARBA00023015"/>
    </source>
</evidence>
<organism evidence="6 7">
    <name type="scientific">Agrilutibacter solisilvae</name>
    <dbReference type="NCBI Taxonomy" id="2763317"/>
    <lineage>
        <taxon>Bacteria</taxon>
        <taxon>Pseudomonadati</taxon>
        <taxon>Pseudomonadota</taxon>
        <taxon>Gammaproteobacteria</taxon>
        <taxon>Lysobacterales</taxon>
        <taxon>Lysobacteraceae</taxon>
        <taxon>Agrilutibacter</taxon>
    </lineage>
</organism>
<keyword evidence="3" id="KW-0804">Transcription</keyword>
<dbReference type="GO" id="GO:0003677">
    <property type="term" value="F:DNA binding"/>
    <property type="evidence" value="ECO:0007669"/>
    <property type="project" value="UniProtKB-KW"/>
</dbReference>
<feature type="compositionally biased region" description="Low complexity" evidence="4">
    <location>
        <begin position="11"/>
        <end position="38"/>
    </location>
</feature>
<dbReference type="PROSITE" id="PS01117">
    <property type="entry name" value="HTH_MARR_1"/>
    <property type="match status" value="1"/>
</dbReference>
<dbReference type="InterPro" id="IPR036388">
    <property type="entry name" value="WH-like_DNA-bd_sf"/>
</dbReference>
<dbReference type="GO" id="GO:0003700">
    <property type="term" value="F:DNA-binding transcription factor activity"/>
    <property type="evidence" value="ECO:0007669"/>
    <property type="project" value="InterPro"/>
</dbReference>
<dbReference type="PANTHER" id="PTHR35790">
    <property type="entry name" value="HTH-TYPE TRANSCRIPTIONAL REGULATOR PCHR"/>
    <property type="match status" value="1"/>
</dbReference>
<proteinExistence type="predicted"/>
<dbReference type="PANTHER" id="PTHR35790:SF4">
    <property type="entry name" value="HTH-TYPE TRANSCRIPTIONAL REGULATOR PCHR"/>
    <property type="match status" value="1"/>
</dbReference>
<dbReference type="PRINTS" id="PR00598">
    <property type="entry name" value="HTHMARR"/>
</dbReference>
<dbReference type="InterPro" id="IPR000835">
    <property type="entry name" value="HTH_MarR-typ"/>
</dbReference>
<reference evidence="6 7" key="1">
    <citation type="submission" date="2021-03" db="EMBL/GenBank/DDBJ databases">
        <title>Lysobacter sp. nov. isolated from soil of gangwondo yeongwol, south Korea.</title>
        <authorList>
            <person name="Kim K.R."/>
            <person name="Kim K.H."/>
            <person name="Jeon C.O."/>
        </authorList>
    </citation>
    <scope>NUCLEOTIDE SEQUENCE [LARGE SCALE GENOMIC DNA]</scope>
    <source>
        <strain evidence="6 7">R19</strain>
    </source>
</reference>
<dbReference type="AlphaFoldDB" id="A0A975AT25"/>
<sequence length="194" mass="21001">MKPTTSQNPTAGQDAASSASAATAAPAKAAPSGQPAQGHAHWELDRFLPYRLSVLSNRVSQTIAGAYARRFGLGVTEWRVIAVLGRYPGLSANAVAARTAMDKVAVSRTVARLLERGLLQRDTHDDDRRRSVLELSGDGYRIYDEVVPVALDYERRLLSPLDADECAQLDRLLEKLAQGMKGMESDPDGALPEE</sequence>
<name>A0A975AT25_9GAMM</name>
<dbReference type="Gene3D" id="1.10.10.10">
    <property type="entry name" value="Winged helix-like DNA-binding domain superfamily/Winged helix DNA-binding domain"/>
    <property type="match status" value="1"/>
</dbReference>
<dbReference type="InterPro" id="IPR036390">
    <property type="entry name" value="WH_DNA-bd_sf"/>
</dbReference>
<protein>
    <submittedName>
        <fullName evidence="6">Winged helix-turn-helix transcriptional regulator</fullName>
    </submittedName>
</protein>
<dbReference type="Proteomes" id="UP000639274">
    <property type="component" value="Chromosome"/>
</dbReference>
<dbReference type="PROSITE" id="PS50995">
    <property type="entry name" value="HTH_MARR_2"/>
    <property type="match status" value="1"/>
</dbReference>
<evidence type="ECO:0000256" key="4">
    <source>
        <dbReference type="SAM" id="MobiDB-lite"/>
    </source>
</evidence>
<evidence type="ECO:0000313" key="6">
    <source>
        <dbReference type="EMBL" id="QSX79594.1"/>
    </source>
</evidence>
<dbReference type="Pfam" id="PF12802">
    <property type="entry name" value="MarR_2"/>
    <property type="match status" value="1"/>
</dbReference>
<feature type="domain" description="HTH marR-type" evidence="5">
    <location>
        <begin position="45"/>
        <end position="178"/>
    </location>
</feature>
<gene>
    <name evidence="6" type="ORF">I8J32_007025</name>
</gene>
<keyword evidence="2" id="KW-0238">DNA-binding</keyword>
<dbReference type="KEGG" id="lsf:I8J32_007025"/>
<dbReference type="RefSeq" id="WP_200616290.1">
    <property type="nucleotide sequence ID" value="NZ_CP071518.1"/>
</dbReference>
<evidence type="ECO:0000259" key="5">
    <source>
        <dbReference type="PROSITE" id="PS50995"/>
    </source>
</evidence>
<keyword evidence="1" id="KW-0805">Transcription regulation</keyword>